<keyword evidence="4" id="KW-1185">Reference proteome</keyword>
<dbReference type="Proteomes" id="UP000610124">
    <property type="component" value="Unassembled WGS sequence"/>
</dbReference>
<dbReference type="AlphaFoldDB" id="A0A1E7MVH2"/>
<dbReference type="Pfam" id="PF19054">
    <property type="entry name" value="DUF5753"/>
    <property type="match status" value="1"/>
</dbReference>
<reference evidence="3 4" key="2">
    <citation type="submission" date="2014-07" db="EMBL/GenBank/DDBJ databases">
        <authorList>
            <person name="Zhang J.E."/>
            <person name="Yang H."/>
            <person name="Guo J."/>
            <person name="Deng Z."/>
            <person name="Luo H."/>
            <person name="Luo M."/>
            <person name="Zhao B."/>
        </authorList>
    </citation>
    <scope>NUCLEOTIDE SEQUENCE [LARGE SCALE GENOMIC DNA]</scope>
    <source>
        <strain evidence="3">ATCC 10762</strain>
        <strain evidence="4">ATCC 10762 / DSM 40127 / CCM 3239 / JCM 4008 / LMG 5968 / NBRC 12843 / NCIMB 8234 / A-377</strain>
    </source>
</reference>
<evidence type="ECO:0000259" key="1">
    <source>
        <dbReference type="PROSITE" id="PS50943"/>
    </source>
</evidence>
<evidence type="ECO:0000313" key="3">
    <source>
        <dbReference type="EMBL" id="OEV32432.1"/>
    </source>
</evidence>
<dbReference type="InterPro" id="IPR001387">
    <property type="entry name" value="Cro/C1-type_HTH"/>
</dbReference>
<proteinExistence type="predicted"/>
<sequence length="283" mass="31746">MGQPRPSVRRRRVASLLIRHREAADKTPDEAAARIDCHRSKISRMENAWLPISSSELRDLLTFYGVDDPAYVEEVVALNRQGSERGWAQRFDITPPSYVDYIDYEESASHIRSFQPMMVAGLLQTADYARAVYRASPFDIPPERIDELVAVRLQRQKVLDHAEPPRLSVILGEASLRGHVGGVHVLRKQLDHLRKLADRPNIDLQVLPFTAGAHAGIMGSFVLFSFSTAAFSDVACVEHQAGMLYMEKPEETSAYTLTFDSLRSSALSASESLDLLTRVIREL</sequence>
<dbReference type="EMBL" id="BMUB01000004">
    <property type="protein sequence ID" value="GGU69053.1"/>
    <property type="molecule type" value="Genomic_DNA"/>
</dbReference>
<name>A0A1E7MVH2_KITAU</name>
<comment type="caution">
    <text evidence="3">The sequence shown here is derived from an EMBL/GenBank/DDBJ whole genome shotgun (WGS) entry which is preliminary data.</text>
</comment>
<reference evidence="3" key="3">
    <citation type="submission" date="2016-08" db="EMBL/GenBank/DDBJ databases">
        <title>Sequencing, Assembly and Comparative Genomics of S. aureofaciens ATCC 10762.</title>
        <authorList>
            <person name="Gradnigo J.S."/>
            <person name="Johnson N."/>
            <person name="Somerville G.A."/>
        </authorList>
    </citation>
    <scope>NUCLEOTIDE SEQUENCE [LARGE SCALE GENOMIC DNA]</scope>
    <source>
        <strain evidence="3">ATCC 10762</strain>
    </source>
</reference>
<dbReference type="InterPro" id="IPR043917">
    <property type="entry name" value="DUF5753"/>
</dbReference>
<dbReference type="SUPFAM" id="SSF47413">
    <property type="entry name" value="lambda repressor-like DNA-binding domains"/>
    <property type="match status" value="1"/>
</dbReference>
<feature type="domain" description="HTH cro/C1-type" evidence="1">
    <location>
        <begin position="17"/>
        <end position="72"/>
    </location>
</feature>
<gene>
    <name evidence="2" type="ORF">GCM10010502_20200</name>
    <name evidence="3" type="ORF">HS99_0017255</name>
</gene>
<dbReference type="GO" id="GO:0003677">
    <property type="term" value="F:DNA binding"/>
    <property type="evidence" value="ECO:0007669"/>
    <property type="project" value="InterPro"/>
</dbReference>
<accession>A0A1E7MVH2</accession>
<dbReference type="PROSITE" id="PS50943">
    <property type="entry name" value="HTH_CROC1"/>
    <property type="match status" value="1"/>
</dbReference>
<accession>A0A8H9HJK5</accession>
<dbReference type="Proteomes" id="UP000037395">
    <property type="component" value="Unassembled WGS sequence"/>
</dbReference>
<dbReference type="SMART" id="SM00530">
    <property type="entry name" value="HTH_XRE"/>
    <property type="match status" value="1"/>
</dbReference>
<dbReference type="InterPro" id="IPR010982">
    <property type="entry name" value="Lambda_DNA-bd_dom_sf"/>
</dbReference>
<protein>
    <submittedName>
        <fullName evidence="3">Transcriptional regulator</fullName>
    </submittedName>
</protein>
<dbReference type="CDD" id="cd00093">
    <property type="entry name" value="HTH_XRE"/>
    <property type="match status" value="1"/>
</dbReference>
<reference evidence="2" key="1">
    <citation type="journal article" date="2014" name="Int. J. Syst. Evol. Microbiol.">
        <title>Complete genome sequence of Corynebacterium casei LMG S-19264T (=DSM 44701T), isolated from a smear-ripened cheese.</title>
        <authorList>
            <consortium name="US DOE Joint Genome Institute (JGI-PGF)"/>
            <person name="Walter F."/>
            <person name="Albersmeier A."/>
            <person name="Kalinowski J."/>
            <person name="Ruckert C."/>
        </authorList>
    </citation>
    <scope>NUCLEOTIDE SEQUENCE</scope>
    <source>
        <strain evidence="2">JCM 4434</strain>
    </source>
</reference>
<reference evidence="2" key="5">
    <citation type="submission" date="2020-09" db="EMBL/GenBank/DDBJ databases">
        <authorList>
            <person name="Sun Q."/>
            <person name="Ohkuma M."/>
        </authorList>
    </citation>
    <scope>NUCLEOTIDE SEQUENCE</scope>
    <source>
        <strain evidence="2">JCM 4434</strain>
    </source>
</reference>
<organism evidence="3 4">
    <name type="scientific">Kitasatospora aureofaciens</name>
    <name type="common">Streptomyces aureofaciens</name>
    <dbReference type="NCBI Taxonomy" id="1894"/>
    <lineage>
        <taxon>Bacteria</taxon>
        <taxon>Bacillati</taxon>
        <taxon>Actinomycetota</taxon>
        <taxon>Actinomycetes</taxon>
        <taxon>Kitasatosporales</taxon>
        <taxon>Streptomycetaceae</taxon>
        <taxon>Kitasatospora</taxon>
    </lineage>
</organism>
<evidence type="ECO:0000313" key="4">
    <source>
        <dbReference type="Proteomes" id="UP000037395"/>
    </source>
</evidence>
<evidence type="ECO:0000313" key="2">
    <source>
        <dbReference type="EMBL" id="GGU69053.1"/>
    </source>
</evidence>
<dbReference type="OrthoDB" id="5177725at2"/>
<dbReference type="EMBL" id="JPRF03000097">
    <property type="protein sequence ID" value="OEV32432.1"/>
    <property type="molecule type" value="Genomic_DNA"/>
</dbReference>
<dbReference type="Gene3D" id="1.10.260.40">
    <property type="entry name" value="lambda repressor-like DNA-binding domains"/>
    <property type="match status" value="1"/>
</dbReference>
<reference evidence="4" key="4">
    <citation type="submission" date="2016-08" db="EMBL/GenBank/DDBJ databases">
        <title>Sequencing, assembly and comparative genomics of S. aureofaciens ATCC 10762.</title>
        <authorList>
            <person name="Gradnigo J.S."/>
            <person name="Johnson N."/>
            <person name="Somerville G.A."/>
        </authorList>
    </citation>
    <scope>NUCLEOTIDE SEQUENCE [LARGE SCALE GENOMIC DNA]</scope>
    <source>
        <strain evidence="4">ATCC 10762 / DSM 40127 / CCM 3239 / JCM 4008 / LMG 5968 / NBRC 12843 / NCIMB 8234 / A-377</strain>
    </source>
</reference>
<dbReference type="Pfam" id="PF13560">
    <property type="entry name" value="HTH_31"/>
    <property type="match status" value="1"/>
</dbReference>